<feature type="binding site" evidence="9">
    <location>
        <position position="41"/>
    </location>
    <ligand>
        <name>substrate</name>
    </ligand>
</feature>
<dbReference type="PRINTS" id="PR01020">
    <property type="entry name" value="LPSBIOSNTHSS"/>
</dbReference>
<feature type="domain" description="Cytidyltransferase-like" evidence="10">
    <location>
        <begin position="6"/>
        <end position="132"/>
    </location>
</feature>
<keyword evidence="6 9" id="KW-0460">Magnesium</keyword>
<keyword evidence="2 9" id="KW-0808">Transferase</keyword>
<dbReference type="InterPro" id="IPR014729">
    <property type="entry name" value="Rossmann-like_a/b/a_fold"/>
</dbReference>
<dbReference type="NCBIfam" id="TIGR01510">
    <property type="entry name" value="coaD_prev_kdtB"/>
    <property type="match status" value="1"/>
</dbReference>
<feature type="binding site" evidence="9">
    <location>
        <position position="73"/>
    </location>
    <ligand>
        <name>substrate</name>
    </ligand>
</feature>
<name>N6XD79_9ACTO</name>
<dbReference type="EC" id="2.7.7.3" evidence="9"/>
<sequence length="165" mass="18268">MTCALIAGSFDPITLGHLDLVMRASRFSEDIVVAVGMNSAKNYRFTHDQRLHMVQAVLAHFPKVRVMRMDTTLLECALEVGADVVVKGVRTGADLDWELVQATVNRDFGDIETLLMPTRPELAIVSSSLVRELLTQGMDISRYVPAAIIPLMTDNEASEKRPTLK</sequence>
<feature type="binding site" evidence="9">
    <location>
        <position position="17"/>
    </location>
    <ligand>
        <name>ATP</name>
        <dbReference type="ChEBI" id="CHEBI:30616"/>
    </ligand>
</feature>
<keyword evidence="12" id="KW-1185">Reference proteome</keyword>
<dbReference type="GO" id="GO:0005737">
    <property type="term" value="C:cytoplasm"/>
    <property type="evidence" value="ECO:0007669"/>
    <property type="project" value="UniProtKB-SubCell"/>
</dbReference>
<feature type="binding site" evidence="9">
    <location>
        <position position="9"/>
    </location>
    <ligand>
        <name>substrate</name>
    </ligand>
</feature>
<dbReference type="AlphaFoldDB" id="N6XD79"/>
<dbReference type="RefSeq" id="WP_005961611.1">
    <property type="nucleotide sequence ID" value="NZ_CP040505.1"/>
</dbReference>
<dbReference type="GO" id="GO:0015937">
    <property type="term" value="P:coenzyme A biosynthetic process"/>
    <property type="evidence" value="ECO:0007669"/>
    <property type="project" value="UniProtKB-UniRule"/>
</dbReference>
<comment type="cofactor">
    <cofactor evidence="9">
        <name>Mg(2+)</name>
        <dbReference type="ChEBI" id="CHEBI:18420"/>
    </cofactor>
</comment>
<dbReference type="NCBIfam" id="TIGR00125">
    <property type="entry name" value="cyt_tran_rel"/>
    <property type="match status" value="1"/>
</dbReference>
<gene>
    <name evidence="9 11" type="primary">coaD</name>
    <name evidence="11" type="ORF">HMPREF9004_0092</name>
</gene>
<dbReference type="EMBL" id="AQHZ01000001">
    <property type="protein sequence ID" value="ENO19173.1"/>
    <property type="molecule type" value="Genomic_DNA"/>
</dbReference>
<protein>
    <recommendedName>
        <fullName evidence="9">Phosphopantetheine adenylyltransferase</fullName>
        <ecNumber evidence="9">2.7.7.3</ecNumber>
    </recommendedName>
    <alternativeName>
        <fullName evidence="9">Dephospho-CoA pyrophosphorylase</fullName>
    </alternativeName>
    <alternativeName>
        <fullName evidence="9">Pantetheine-phosphate adenylyltransferase</fullName>
        <shortName evidence="9">PPAT</shortName>
    </alternativeName>
</protein>
<dbReference type="HOGENOM" id="CLU_100149_1_1_11"/>
<comment type="pathway">
    <text evidence="9">Cofactor biosynthesis; coenzyme A biosynthesis; CoA from (R)-pantothenate: step 4/5.</text>
</comment>
<feature type="binding site" evidence="9">
    <location>
        <position position="98"/>
    </location>
    <ligand>
        <name>ATP</name>
        <dbReference type="ChEBI" id="CHEBI:30616"/>
    </ligand>
</feature>
<dbReference type="PANTHER" id="PTHR21342:SF1">
    <property type="entry name" value="PHOSPHOPANTETHEINE ADENYLYLTRANSFERASE"/>
    <property type="match status" value="1"/>
</dbReference>
<dbReference type="Proteomes" id="UP000013015">
    <property type="component" value="Unassembled WGS sequence"/>
</dbReference>
<feature type="binding site" evidence="9">
    <location>
        <begin position="122"/>
        <end position="128"/>
    </location>
    <ligand>
        <name>ATP</name>
        <dbReference type="ChEBI" id="CHEBI:30616"/>
    </ligand>
</feature>
<feature type="binding site" evidence="9">
    <location>
        <begin position="9"/>
        <end position="10"/>
    </location>
    <ligand>
        <name>ATP</name>
        <dbReference type="ChEBI" id="CHEBI:30616"/>
    </ligand>
</feature>
<feature type="binding site" evidence="9">
    <location>
        <begin position="88"/>
        <end position="90"/>
    </location>
    <ligand>
        <name>ATP</name>
        <dbReference type="ChEBI" id="CHEBI:30616"/>
    </ligand>
</feature>
<dbReference type="OrthoDB" id="9806661at2"/>
<dbReference type="PATRIC" id="fig|888050.3.peg.90"/>
<dbReference type="UniPathway" id="UPA00241">
    <property type="reaction ID" value="UER00355"/>
</dbReference>
<feature type="binding site" evidence="9">
    <location>
        <position position="87"/>
    </location>
    <ligand>
        <name>substrate</name>
    </ligand>
</feature>
<evidence type="ECO:0000256" key="2">
    <source>
        <dbReference type="ARBA" id="ARBA00022679"/>
    </source>
</evidence>
<dbReference type="PANTHER" id="PTHR21342">
    <property type="entry name" value="PHOSPHOPANTETHEINE ADENYLYLTRANSFERASE"/>
    <property type="match status" value="1"/>
</dbReference>
<evidence type="ECO:0000313" key="12">
    <source>
        <dbReference type="Proteomes" id="UP000013015"/>
    </source>
</evidence>
<dbReference type="Pfam" id="PF01467">
    <property type="entry name" value="CTP_transf_like"/>
    <property type="match status" value="1"/>
</dbReference>
<keyword evidence="1 9" id="KW-0963">Cytoplasm</keyword>
<comment type="subunit">
    <text evidence="9">Homohexamer.</text>
</comment>
<organism evidence="11 12">
    <name type="scientific">Schaalia cardiffensis F0333</name>
    <dbReference type="NCBI Taxonomy" id="888050"/>
    <lineage>
        <taxon>Bacteria</taxon>
        <taxon>Bacillati</taxon>
        <taxon>Actinomycetota</taxon>
        <taxon>Actinomycetes</taxon>
        <taxon>Actinomycetales</taxon>
        <taxon>Actinomycetaceae</taxon>
        <taxon>Schaalia</taxon>
    </lineage>
</organism>
<evidence type="ECO:0000259" key="10">
    <source>
        <dbReference type="Pfam" id="PF01467"/>
    </source>
</evidence>
<keyword evidence="5 9" id="KW-0067">ATP-binding</keyword>
<evidence type="ECO:0000313" key="11">
    <source>
        <dbReference type="EMBL" id="ENO19173.1"/>
    </source>
</evidence>
<evidence type="ECO:0000256" key="9">
    <source>
        <dbReference type="HAMAP-Rule" id="MF_00151"/>
    </source>
</evidence>
<evidence type="ECO:0000256" key="5">
    <source>
        <dbReference type="ARBA" id="ARBA00022840"/>
    </source>
</evidence>
<evidence type="ECO:0000256" key="6">
    <source>
        <dbReference type="ARBA" id="ARBA00022842"/>
    </source>
</evidence>
<dbReference type="InterPro" id="IPR004821">
    <property type="entry name" value="Cyt_trans-like"/>
</dbReference>
<proteinExistence type="inferred from homology"/>
<reference evidence="11 12" key="1">
    <citation type="submission" date="2013-03" db="EMBL/GenBank/DDBJ databases">
        <title>Reference genome for the Human Microbiome Project.</title>
        <authorList>
            <person name="Aqrawi P."/>
            <person name="Ayvaz T."/>
            <person name="Bess C."/>
            <person name="Blankenburg K."/>
            <person name="Coyle M."/>
            <person name="Deng J."/>
            <person name="Forbes L."/>
            <person name="Fowler G."/>
            <person name="Francisco L."/>
            <person name="Fu Q."/>
            <person name="Gibbs R."/>
            <person name="Gross S."/>
            <person name="Gubbala S."/>
            <person name="Hale W."/>
            <person name="Hemphill L."/>
            <person name="Highlander S."/>
            <person name="Hirani K."/>
            <person name="Jackson L."/>
            <person name="Jakkamsetti A."/>
            <person name="Javaid M."/>
            <person name="Jayaseelan J.C."/>
            <person name="Jiang H."/>
            <person name="Joshi V."/>
            <person name="Korchina V."/>
            <person name="Kovar C."/>
            <person name="Lara F."/>
            <person name="Lee S."/>
            <person name="Liu Y."/>
            <person name="Mata R."/>
            <person name="Mathew T."/>
            <person name="Munidasa M."/>
            <person name="Muzny D."/>
            <person name="Nazareth L."/>
            <person name="Ngo R."/>
            <person name="Nguyen L."/>
            <person name="Nguyen N."/>
            <person name="Okwuonu G."/>
            <person name="Ongeri F."/>
            <person name="Palculict T."/>
            <person name="Patil S."/>
            <person name="Petrosino J."/>
            <person name="Pham C."/>
            <person name="Pham P."/>
            <person name="Pu L.-L."/>
            <person name="Qin X."/>
            <person name="Qu J."/>
            <person name="Reid J."/>
            <person name="Ross M."/>
            <person name="Ruth R."/>
            <person name="Saada N."/>
            <person name="San Lucas F."/>
            <person name="Santibanez J."/>
            <person name="Shang Y."/>
            <person name="Simmons D."/>
            <person name="Song X.-Z."/>
            <person name="Tang L.-Y."/>
            <person name="Thornton R."/>
            <person name="Warren J."/>
            <person name="Weissenberger G."/>
            <person name="Wilczek-Boney K."/>
            <person name="Worley K."/>
            <person name="Youmans B."/>
            <person name="Zhang J."/>
            <person name="Zhang L."/>
            <person name="Zhao Z."/>
            <person name="Zhou C."/>
            <person name="Zhu D."/>
            <person name="Zhu Y."/>
        </authorList>
    </citation>
    <scope>NUCLEOTIDE SEQUENCE [LARGE SCALE GENOMIC DNA]</scope>
    <source>
        <strain evidence="11 12">F0333</strain>
    </source>
</reference>
<accession>N6XD79</accession>
<comment type="catalytic activity">
    <reaction evidence="8 9">
        <text>(R)-4'-phosphopantetheine + ATP + H(+) = 3'-dephospho-CoA + diphosphate</text>
        <dbReference type="Rhea" id="RHEA:19801"/>
        <dbReference type="ChEBI" id="CHEBI:15378"/>
        <dbReference type="ChEBI" id="CHEBI:30616"/>
        <dbReference type="ChEBI" id="CHEBI:33019"/>
        <dbReference type="ChEBI" id="CHEBI:57328"/>
        <dbReference type="ChEBI" id="CHEBI:61723"/>
        <dbReference type="EC" id="2.7.7.3"/>
    </reaction>
</comment>
<dbReference type="eggNOG" id="COG0669">
    <property type="taxonomic scope" value="Bacteria"/>
</dbReference>
<keyword evidence="4 9" id="KW-0547">Nucleotide-binding</keyword>
<evidence type="ECO:0000256" key="4">
    <source>
        <dbReference type="ARBA" id="ARBA00022741"/>
    </source>
</evidence>
<evidence type="ECO:0000256" key="8">
    <source>
        <dbReference type="ARBA" id="ARBA00029346"/>
    </source>
</evidence>
<evidence type="ECO:0000256" key="7">
    <source>
        <dbReference type="ARBA" id="ARBA00022993"/>
    </source>
</evidence>
<dbReference type="STRING" id="888050.HMPREF9004_0092"/>
<comment type="caution">
    <text evidence="11">The sequence shown here is derived from an EMBL/GenBank/DDBJ whole genome shotgun (WGS) entry which is preliminary data.</text>
</comment>
<dbReference type="GO" id="GO:0005524">
    <property type="term" value="F:ATP binding"/>
    <property type="evidence" value="ECO:0007669"/>
    <property type="project" value="UniProtKB-KW"/>
</dbReference>
<dbReference type="GO" id="GO:0004595">
    <property type="term" value="F:pantetheine-phosphate adenylyltransferase activity"/>
    <property type="evidence" value="ECO:0007669"/>
    <property type="project" value="UniProtKB-UniRule"/>
</dbReference>
<comment type="function">
    <text evidence="9">Reversibly transfers an adenylyl group from ATP to 4'-phosphopantetheine, yielding dephospho-CoA (dPCoA) and pyrophosphate.</text>
</comment>
<feature type="site" description="Transition state stabilizer" evidence="9">
    <location>
        <position position="17"/>
    </location>
</feature>
<dbReference type="Gene3D" id="3.40.50.620">
    <property type="entry name" value="HUPs"/>
    <property type="match status" value="1"/>
</dbReference>
<comment type="similarity">
    <text evidence="9">Belongs to the bacterial CoaD family.</text>
</comment>
<comment type="subcellular location">
    <subcellularLocation>
        <location evidence="9">Cytoplasm</location>
    </subcellularLocation>
</comment>
<evidence type="ECO:0000256" key="3">
    <source>
        <dbReference type="ARBA" id="ARBA00022695"/>
    </source>
</evidence>
<dbReference type="HAMAP" id="MF_00151">
    <property type="entry name" value="PPAT_bact"/>
    <property type="match status" value="1"/>
</dbReference>
<keyword evidence="3 9" id="KW-0548">Nucleotidyltransferase</keyword>
<dbReference type="SUPFAM" id="SSF52374">
    <property type="entry name" value="Nucleotidylyl transferase"/>
    <property type="match status" value="1"/>
</dbReference>
<keyword evidence="7 9" id="KW-0173">Coenzyme A biosynthesis</keyword>
<dbReference type="InterPro" id="IPR001980">
    <property type="entry name" value="PPAT"/>
</dbReference>
<evidence type="ECO:0000256" key="1">
    <source>
        <dbReference type="ARBA" id="ARBA00022490"/>
    </source>
</evidence>